<evidence type="ECO:0000313" key="4">
    <source>
        <dbReference type="EMBL" id="PKD32323.1"/>
    </source>
</evidence>
<evidence type="ECO:0000259" key="3">
    <source>
        <dbReference type="Pfam" id="PF00535"/>
    </source>
</evidence>
<keyword evidence="2 4" id="KW-0808">Transferase</keyword>
<sequence>MDSKSLISVIVPIYNVEKYLERCVDSIVNQTYRNLEIILVDDGSPDNCPKMCDDFAKKDSRIRVVHKKNGGLSDARNSGMKIASGECIVFVDSDDYVDCNMIAKMYDVMLKDDSDVVSCGVKWVDENGEVISEPTVDKNEILDTNEAMLEIIIDGKLKQHVWNKMYKTELIQDILFEKGKYHEDVFWSYQVFGKARKTSVIVDSFYYYVQRDNSIMGCGFSEKRLDVLEANRQRCDYVKRYFPAYYDTAISIYMGTCMYQMQCALHSKAEKYIIDNIKENLKYKNKGNIFNYVKGKQAVWMKLYFAFPKLTCLLRNCLNVGV</sequence>
<dbReference type="RefSeq" id="WP_101028624.1">
    <property type="nucleotide sequence ID" value="NZ_CABMMZ010000028.1"/>
</dbReference>
<dbReference type="InterPro" id="IPR029044">
    <property type="entry name" value="Nucleotide-diphossugar_trans"/>
</dbReference>
<organism evidence="4 5">
    <name type="scientific">Ruminococcus bromii</name>
    <dbReference type="NCBI Taxonomy" id="40518"/>
    <lineage>
        <taxon>Bacteria</taxon>
        <taxon>Bacillati</taxon>
        <taxon>Bacillota</taxon>
        <taxon>Clostridia</taxon>
        <taxon>Eubacteriales</taxon>
        <taxon>Oscillospiraceae</taxon>
        <taxon>Ruminococcus</taxon>
    </lineage>
</organism>
<keyword evidence="1 4" id="KW-0328">Glycosyltransferase</keyword>
<dbReference type="AlphaFoldDB" id="A0A2N0UZB5"/>
<feature type="domain" description="Glycosyltransferase 2-like" evidence="3">
    <location>
        <begin position="8"/>
        <end position="135"/>
    </location>
</feature>
<accession>A0A2N0UZB5</accession>
<dbReference type="PANTHER" id="PTHR22916:SF51">
    <property type="entry name" value="GLYCOSYLTRANSFERASE EPSH-RELATED"/>
    <property type="match status" value="1"/>
</dbReference>
<keyword evidence="5" id="KW-1185">Reference proteome</keyword>
<dbReference type="InterPro" id="IPR001173">
    <property type="entry name" value="Glyco_trans_2-like"/>
</dbReference>
<dbReference type="EMBL" id="NNSR01000028">
    <property type="protein sequence ID" value="PKD32323.1"/>
    <property type="molecule type" value="Genomic_DNA"/>
</dbReference>
<dbReference type="PANTHER" id="PTHR22916">
    <property type="entry name" value="GLYCOSYLTRANSFERASE"/>
    <property type="match status" value="1"/>
</dbReference>
<evidence type="ECO:0000313" key="5">
    <source>
        <dbReference type="Proteomes" id="UP000233425"/>
    </source>
</evidence>
<proteinExistence type="predicted"/>
<dbReference type="Pfam" id="PF00535">
    <property type="entry name" value="Glycos_transf_2"/>
    <property type="match status" value="1"/>
</dbReference>
<reference evidence="4" key="1">
    <citation type="journal article" date="2018" name="Environ. Microbiol.">
        <title>Sporulation capability and amylosome conservation among diverse human colonic and rumen isolates of the keystone starch-degrader Ruminococcus bromii.</title>
        <authorList>
            <person name="Mukhopadhya I."/>
            <person name="Morais S."/>
            <person name="Laverde-Gomez J."/>
            <person name="Sheridan P.O."/>
            <person name="Walker A.W."/>
            <person name="Kelly W."/>
            <person name="Klieve A.V."/>
            <person name="Ouwerkerk D."/>
            <person name="Duncan S.H."/>
            <person name="Louis P."/>
            <person name="Koropatkin N."/>
            <person name="Cockburn D."/>
            <person name="Kibler R."/>
            <person name="Cooper P.J."/>
            <person name="Sandoval C."/>
            <person name="Crost E."/>
            <person name="Juge N."/>
            <person name="Bayer E.A."/>
            <person name="Flint H.J."/>
        </authorList>
    </citation>
    <scope>NUCLEOTIDE SEQUENCE [LARGE SCALE GENOMIC DNA]</scope>
    <source>
        <strain evidence="4">ATCC 27255</strain>
    </source>
</reference>
<dbReference type="CDD" id="cd00761">
    <property type="entry name" value="Glyco_tranf_GTA_type"/>
    <property type="match status" value="1"/>
</dbReference>
<gene>
    <name evidence="4" type="primary">epsJ</name>
    <name evidence="4" type="ORF">RBATCC27255_00533</name>
</gene>
<dbReference type="SUPFAM" id="SSF53448">
    <property type="entry name" value="Nucleotide-diphospho-sugar transferases"/>
    <property type="match status" value="1"/>
</dbReference>
<dbReference type="Gene3D" id="3.90.550.10">
    <property type="entry name" value="Spore Coat Polysaccharide Biosynthesis Protein SpsA, Chain A"/>
    <property type="match status" value="1"/>
</dbReference>
<dbReference type="EC" id="2.4.-.-" evidence="4"/>
<dbReference type="Proteomes" id="UP000233425">
    <property type="component" value="Unassembled WGS sequence"/>
</dbReference>
<evidence type="ECO:0000256" key="1">
    <source>
        <dbReference type="ARBA" id="ARBA00022676"/>
    </source>
</evidence>
<protein>
    <submittedName>
        <fullName evidence="4">Putative glycosyltransferase EpsJ</fullName>
        <ecNumber evidence="4">2.4.-.-</ecNumber>
    </submittedName>
</protein>
<name>A0A2N0UZB5_9FIRM</name>
<comment type="caution">
    <text evidence="4">The sequence shown here is derived from an EMBL/GenBank/DDBJ whole genome shotgun (WGS) entry which is preliminary data.</text>
</comment>
<dbReference type="GO" id="GO:0016757">
    <property type="term" value="F:glycosyltransferase activity"/>
    <property type="evidence" value="ECO:0007669"/>
    <property type="project" value="UniProtKB-KW"/>
</dbReference>
<evidence type="ECO:0000256" key="2">
    <source>
        <dbReference type="ARBA" id="ARBA00022679"/>
    </source>
</evidence>